<feature type="domain" description="Solute-binding protein family 5" evidence="5">
    <location>
        <begin position="69"/>
        <end position="419"/>
    </location>
</feature>
<dbReference type="CDD" id="cd08512">
    <property type="entry name" value="PBP2_NikA_DppA_OppA_like_7"/>
    <property type="match status" value="1"/>
</dbReference>
<keyword evidence="4" id="KW-0732">Signal</keyword>
<comment type="caution">
    <text evidence="6">The sequence shown here is derived from an EMBL/GenBank/DDBJ whole genome shotgun (WGS) entry which is preliminary data.</text>
</comment>
<gene>
    <name evidence="6" type="ORF">KIH79_03635</name>
</gene>
<comment type="similarity">
    <text evidence="2">Belongs to the bacterial solute-binding protein 5 family.</text>
</comment>
<dbReference type="InterPro" id="IPR030678">
    <property type="entry name" value="Peptide/Ni-bd"/>
</dbReference>
<dbReference type="Proteomes" id="UP000700815">
    <property type="component" value="Unassembled WGS sequence"/>
</dbReference>
<evidence type="ECO:0000256" key="4">
    <source>
        <dbReference type="ARBA" id="ARBA00022729"/>
    </source>
</evidence>
<accession>A0ABS6WEM9</accession>
<protein>
    <submittedName>
        <fullName evidence="6">ABC transporter substrate-binding protein</fullName>
    </submittedName>
</protein>
<evidence type="ECO:0000259" key="5">
    <source>
        <dbReference type="Pfam" id="PF00496"/>
    </source>
</evidence>
<dbReference type="PANTHER" id="PTHR30290">
    <property type="entry name" value="PERIPLASMIC BINDING COMPONENT OF ABC TRANSPORTER"/>
    <property type="match status" value="1"/>
</dbReference>
<evidence type="ECO:0000313" key="6">
    <source>
        <dbReference type="EMBL" id="MBW3092059.1"/>
    </source>
</evidence>
<dbReference type="RefSeq" id="WP_219058157.1">
    <property type="nucleotide sequence ID" value="NZ_JAHBBH010000006.1"/>
</dbReference>
<reference evidence="6 7" key="1">
    <citation type="submission" date="2021-05" db="EMBL/GenBank/DDBJ databases">
        <title>Phylogenetic classification of ten novel species belonging to the genus Bifidobacterium comprising B. colchicus sp. nov., B. abeli sp. nov., B. bicoloris sp. nov., B. guerezis sp. nov., B. rosaliae sp. nov., B. santillanensis sp. nov., B. argentati sp. nov., B. amazzoni sp. nov., B. pluviali sp. nov., and B. pinnaculum sp. nov.</title>
        <authorList>
            <person name="Lugli G.A."/>
            <person name="Ruiz Garcia L."/>
            <person name="Margolles A."/>
            <person name="Ventura M."/>
        </authorList>
    </citation>
    <scope>NUCLEOTIDE SEQUENCE [LARGE SCALE GENOMIC DNA]</scope>
    <source>
        <strain evidence="6 7">82T10</strain>
    </source>
</reference>
<dbReference type="PIRSF" id="PIRSF002741">
    <property type="entry name" value="MppA"/>
    <property type="match status" value="1"/>
</dbReference>
<sequence length="510" mass="55252">MCCVSLGACGNGGNSAKGGASKTLTIDQTFALSSMDPQRAFEATGYEVNHSVYETALTYKGSDLTKIEPSVTTYKMNDDNTVLTLTMNGEHKFSDGKTVTVDDIVYSYQRLQAIKGNPSYLLDGITVKKVDDKSLTLTAKSSMPQMPSILVAPPLSIVEKSVVEKNGGKLSPEDGAEKYLTDNSVGSGPYMYDKVATDSSIILKRNPYYTGDKPYYDRIVLNNVAATSQKMNLEGGNADIAENISQDESSKMDSNSFAKVSGMSLSTWFLSFNTYAPNAGIAANTDFVSAMKHAIDYDKILELIGPDTQRPAGLIPFSISGAIKSDPNLTYDPAKAKEYLAKSGYDGSEVKLIYSDETAHLSEVAQLVQSDVKKVGINIKLDPQTPANRLSQSRENKTQISISNWGADYPDPANYVSFLPADPAKDGETKGWSYGKSDTADAIKPYAEAAENAKDEDSRIKAYEDLQHKLDEVGPYIPLYQPSSFVMIKSSLKNVTNNGIWGIDYAAVSA</sequence>
<evidence type="ECO:0000256" key="1">
    <source>
        <dbReference type="ARBA" id="ARBA00004196"/>
    </source>
</evidence>
<dbReference type="InterPro" id="IPR039424">
    <property type="entry name" value="SBP_5"/>
</dbReference>
<proteinExistence type="inferred from homology"/>
<evidence type="ECO:0000256" key="2">
    <source>
        <dbReference type="ARBA" id="ARBA00005695"/>
    </source>
</evidence>
<dbReference type="PANTHER" id="PTHR30290:SF10">
    <property type="entry name" value="PERIPLASMIC OLIGOPEPTIDE-BINDING PROTEIN-RELATED"/>
    <property type="match status" value="1"/>
</dbReference>
<dbReference type="EMBL" id="JAHBBH010000006">
    <property type="protein sequence ID" value="MBW3092059.1"/>
    <property type="molecule type" value="Genomic_DNA"/>
</dbReference>
<keyword evidence="7" id="KW-1185">Reference proteome</keyword>
<comment type="subcellular location">
    <subcellularLocation>
        <location evidence="1">Cell envelope</location>
    </subcellularLocation>
</comment>
<organism evidence="6 7">
    <name type="scientific">Bifidobacterium miconis</name>
    <dbReference type="NCBI Taxonomy" id="2834435"/>
    <lineage>
        <taxon>Bacteria</taxon>
        <taxon>Bacillati</taxon>
        <taxon>Actinomycetota</taxon>
        <taxon>Actinomycetes</taxon>
        <taxon>Bifidobacteriales</taxon>
        <taxon>Bifidobacteriaceae</taxon>
        <taxon>Bifidobacterium</taxon>
    </lineage>
</organism>
<evidence type="ECO:0000313" key="7">
    <source>
        <dbReference type="Proteomes" id="UP000700815"/>
    </source>
</evidence>
<keyword evidence="3" id="KW-0813">Transport</keyword>
<name>A0ABS6WEM9_9BIFI</name>
<dbReference type="InterPro" id="IPR000914">
    <property type="entry name" value="SBP_5_dom"/>
</dbReference>
<dbReference type="Pfam" id="PF00496">
    <property type="entry name" value="SBP_bac_5"/>
    <property type="match status" value="1"/>
</dbReference>
<evidence type="ECO:0000256" key="3">
    <source>
        <dbReference type="ARBA" id="ARBA00022448"/>
    </source>
</evidence>